<dbReference type="FunFam" id="1.10.10.250:FF:000003">
    <property type="entry name" value="Mitochondrial ribosomal protein L11"/>
    <property type="match status" value="1"/>
</dbReference>
<evidence type="ECO:0000256" key="4">
    <source>
        <dbReference type="ARBA" id="ARBA00022884"/>
    </source>
</evidence>
<dbReference type="EMBL" id="QUTE01010694">
    <property type="protein sequence ID" value="RHZ12569.1"/>
    <property type="molecule type" value="Genomic_DNA"/>
</dbReference>
<evidence type="ECO:0000313" key="19">
    <source>
        <dbReference type="EMBL" id="RHZ12569.1"/>
    </source>
</evidence>
<dbReference type="Proteomes" id="UP000266643">
    <property type="component" value="Unassembled WGS sequence"/>
</dbReference>
<dbReference type="EMBL" id="QUTH01000733">
    <property type="protein sequence ID" value="RHZ33019.1"/>
    <property type="molecule type" value="Genomic_DNA"/>
</dbReference>
<comment type="similarity">
    <text evidence="1 8">Belongs to the universal ribosomal protein uL11 family.</text>
</comment>
<evidence type="ECO:0000313" key="15">
    <source>
        <dbReference type="EMBL" id="RHY38913.1"/>
    </source>
</evidence>
<reference evidence="23 24" key="4">
    <citation type="submission" date="2018-08" db="EMBL/GenBank/DDBJ databases">
        <title>Aphanomyces genome sequencing and annotation.</title>
        <authorList>
            <person name="Minardi D."/>
            <person name="Oidtmann B."/>
            <person name="Van Der Giezen M."/>
            <person name="Studholme D.J."/>
        </authorList>
    </citation>
    <scope>NUCLEOTIDE SEQUENCE [LARGE SCALE GENOMIC DNA]</scope>
    <source>
        <strain evidence="19 25">197901</strain>
        <strain evidence="15 27">D2</strain>
        <strain evidence="20 31">Da</strain>
        <strain evidence="13 23">Kv</strain>
        <strain evidence="16 24">SA</strain>
        <strain evidence="17 29">Si</strain>
        <strain evidence="18 32">Sv</strain>
        <strain evidence="14 26">Yx</strain>
    </source>
</reference>
<evidence type="ECO:0000313" key="12">
    <source>
        <dbReference type="EMBL" id="KAF0723272.1"/>
    </source>
</evidence>
<accession>W4G3B0</accession>
<dbReference type="HAMAP" id="MF_00736">
    <property type="entry name" value="Ribosomal_uL11"/>
    <property type="match status" value="1"/>
</dbReference>
<dbReference type="EMBL" id="QUTG01003366">
    <property type="protein sequence ID" value="RHY91853.1"/>
    <property type="molecule type" value="Genomic_DNA"/>
</dbReference>
<evidence type="ECO:0000313" key="11">
    <source>
        <dbReference type="EMBL" id="ETV74165.1"/>
    </source>
</evidence>
<evidence type="ECO:0000313" key="26">
    <source>
        <dbReference type="Proteomes" id="UP000266239"/>
    </source>
</evidence>
<dbReference type="Proteomes" id="UP000285712">
    <property type="component" value="Unassembled WGS sequence"/>
</dbReference>
<protein>
    <recommendedName>
        <fullName evidence="7">Large ribosomal subunit protein uL11m</fullName>
    </recommendedName>
</protein>
<dbReference type="SUPFAM" id="SSF46906">
    <property type="entry name" value="Ribosomal protein L11, C-terminal domain"/>
    <property type="match status" value="1"/>
</dbReference>
<evidence type="ECO:0000313" key="14">
    <source>
        <dbReference type="EMBL" id="RHY32446.1"/>
    </source>
</evidence>
<dbReference type="Proteomes" id="UP000265716">
    <property type="component" value="Unassembled WGS sequence"/>
</dbReference>
<organism evidence="11">
    <name type="scientific">Aphanomyces astaci</name>
    <name type="common">Crayfish plague agent</name>
    <dbReference type="NCBI Taxonomy" id="112090"/>
    <lineage>
        <taxon>Eukaryota</taxon>
        <taxon>Sar</taxon>
        <taxon>Stramenopiles</taxon>
        <taxon>Oomycota</taxon>
        <taxon>Saprolegniomycetes</taxon>
        <taxon>Saprolegniales</taxon>
        <taxon>Verrucalvaceae</taxon>
        <taxon>Aphanomyces</taxon>
    </lineage>
</organism>
<dbReference type="EMBL" id="QUTD01011979">
    <property type="protein sequence ID" value="RHY38913.1"/>
    <property type="molecule type" value="Genomic_DNA"/>
</dbReference>
<evidence type="ECO:0000313" key="16">
    <source>
        <dbReference type="EMBL" id="RHY53010.1"/>
    </source>
</evidence>
<dbReference type="Gene3D" id="1.10.10.250">
    <property type="entry name" value="Ribosomal protein L11, C-terminal domain"/>
    <property type="match status" value="1"/>
</dbReference>
<gene>
    <name evidence="12" type="ORF">AaE_009890</name>
    <name evidence="22" type="ORF">B5M09_011068</name>
    <name evidence="14" type="ORF">DYB25_010944</name>
    <name evidence="21" type="ORF">DYB28_001090</name>
    <name evidence="15" type="ORF">DYB30_005930</name>
    <name evidence="19" type="ORF">DYB31_002974</name>
    <name evidence="17" type="ORF">DYB34_011514</name>
    <name evidence="18" type="ORF">DYB35_008552</name>
    <name evidence="13" type="ORF">DYB36_012885</name>
    <name evidence="20" type="ORF">DYB37_009160</name>
    <name evidence="16" type="ORF">DYB38_010188</name>
    <name evidence="11" type="ORF">H257_11131</name>
</gene>
<dbReference type="NCBIfam" id="TIGR01632">
    <property type="entry name" value="L11_bact"/>
    <property type="match status" value="1"/>
</dbReference>
<dbReference type="GeneID" id="20813127"/>
<dbReference type="Proteomes" id="UP000284702">
    <property type="component" value="Unassembled WGS sequence"/>
</dbReference>
<dbReference type="VEuPathDB" id="FungiDB:H257_11131"/>
<evidence type="ECO:0000256" key="2">
    <source>
        <dbReference type="ARBA" id="ARBA00022481"/>
    </source>
</evidence>
<evidence type="ECO:0000313" key="24">
    <source>
        <dbReference type="Proteomes" id="UP000265716"/>
    </source>
</evidence>
<dbReference type="PANTHER" id="PTHR11661">
    <property type="entry name" value="60S RIBOSOMAL PROTEIN L12"/>
    <property type="match status" value="1"/>
</dbReference>
<proteinExistence type="inferred from homology"/>
<dbReference type="EMBL" id="QUSZ01008067">
    <property type="protein sequence ID" value="RHY00986.1"/>
    <property type="molecule type" value="Genomic_DNA"/>
</dbReference>
<evidence type="ECO:0000313" key="25">
    <source>
        <dbReference type="Proteomes" id="UP000266196"/>
    </source>
</evidence>
<dbReference type="Proteomes" id="UP000265427">
    <property type="component" value="Unassembled WGS sequence"/>
</dbReference>
<dbReference type="FunFam" id="3.30.1550.10:FF:000006">
    <property type="entry name" value="50S ribosomal protein L11"/>
    <property type="match status" value="1"/>
</dbReference>
<keyword evidence="6 8" id="KW-0687">Ribonucleoprotein</keyword>
<dbReference type="GO" id="GO:0005762">
    <property type="term" value="C:mitochondrial large ribosomal subunit"/>
    <property type="evidence" value="ECO:0007669"/>
    <property type="project" value="TreeGrafter"/>
</dbReference>
<evidence type="ECO:0000256" key="8">
    <source>
        <dbReference type="RuleBase" id="RU003978"/>
    </source>
</evidence>
<evidence type="ECO:0000313" key="31">
    <source>
        <dbReference type="Proteomes" id="UP000285430"/>
    </source>
</evidence>
<evidence type="ECO:0000313" key="22">
    <source>
        <dbReference type="EMBL" id="RQM21747.1"/>
    </source>
</evidence>
<dbReference type="EMBL" id="QUTC01006269">
    <property type="protein sequence ID" value="RHY53010.1"/>
    <property type="molecule type" value="Genomic_DNA"/>
</dbReference>
<reference evidence="22 30" key="3">
    <citation type="submission" date="2018-07" db="EMBL/GenBank/DDBJ databases">
        <title>Annotation of Aphanomyces astaci genome assembly.</title>
        <authorList>
            <person name="Studholme D.J."/>
        </authorList>
    </citation>
    <scope>NUCLEOTIDE SEQUENCE [LARGE SCALE GENOMIC DNA]</scope>
    <source>
        <strain evidence="22">Pc</strain>
    </source>
</reference>
<evidence type="ECO:0000313" key="30">
    <source>
        <dbReference type="Proteomes" id="UP000284702"/>
    </source>
</evidence>
<dbReference type="PANTHER" id="PTHR11661:SF1">
    <property type="entry name" value="LARGE RIBOSOMAL SUBUNIT PROTEIN UL11M"/>
    <property type="match status" value="1"/>
</dbReference>
<evidence type="ECO:0000313" key="21">
    <source>
        <dbReference type="EMBL" id="RLO06090.1"/>
    </source>
</evidence>
<dbReference type="Proteomes" id="UP000266196">
    <property type="component" value="Unassembled WGS sequence"/>
</dbReference>
<evidence type="ECO:0000256" key="6">
    <source>
        <dbReference type="ARBA" id="ARBA00023274"/>
    </source>
</evidence>
<evidence type="ECO:0000256" key="1">
    <source>
        <dbReference type="ARBA" id="ARBA00010537"/>
    </source>
</evidence>
<evidence type="ECO:0000313" key="20">
    <source>
        <dbReference type="EMBL" id="RHZ33019.1"/>
    </source>
</evidence>
<keyword evidence="30" id="KW-1185">Reference proteome</keyword>
<evidence type="ECO:0000313" key="29">
    <source>
        <dbReference type="Proteomes" id="UP000283543"/>
    </source>
</evidence>
<dbReference type="EMBL" id="QUTB01005367">
    <property type="protein sequence ID" value="RHY55900.1"/>
    <property type="molecule type" value="Genomic_DNA"/>
</dbReference>
<name>W4G3B0_APHAT</name>
<evidence type="ECO:0000313" key="18">
    <source>
        <dbReference type="EMBL" id="RHY91853.1"/>
    </source>
</evidence>
<evidence type="ECO:0000313" key="32">
    <source>
        <dbReference type="Proteomes" id="UP000285712"/>
    </source>
</evidence>
<keyword evidence="3" id="KW-0699">rRNA-binding</keyword>
<dbReference type="Pfam" id="PF03946">
    <property type="entry name" value="Ribosomal_L11_N"/>
    <property type="match status" value="1"/>
</dbReference>
<dbReference type="SMART" id="SM00649">
    <property type="entry name" value="RL11"/>
    <property type="match status" value="1"/>
</dbReference>
<dbReference type="InterPro" id="IPR000911">
    <property type="entry name" value="Ribosomal_uL11"/>
</dbReference>
<reference evidence="12 33" key="5">
    <citation type="submission" date="2019-06" db="EMBL/GenBank/DDBJ databases">
        <title>Genomics analysis of Aphanomyces spp. identifies a new class of oomycete effector associated with host adaptation.</title>
        <authorList>
            <person name="Gaulin E."/>
        </authorList>
    </citation>
    <scope>NUCLEOTIDE SEQUENCE [LARGE SCALE GENOMIC DNA]</scope>
    <source>
        <strain evidence="12 33">E</strain>
    </source>
</reference>
<evidence type="ECO:0000259" key="10">
    <source>
        <dbReference type="Pfam" id="PF03946"/>
    </source>
</evidence>
<dbReference type="GO" id="GO:0006412">
    <property type="term" value="P:translation"/>
    <property type="evidence" value="ECO:0007669"/>
    <property type="project" value="InterPro"/>
</dbReference>
<evidence type="ECO:0000259" key="9">
    <source>
        <dbReference type="Pfam" id="PF00298"/>
    </source>
</evidence>
<dbReference type="InterPro" id="IPR036796">
    <property type="entry name" value="Ribosomal_uL11_N_sf"/>
</dbReference>
<sequence>MSVKGVVRLRVLAGKAAPSPAIGQALGPLGVNMMEFCKSFNERTAQFIPGTPIPVQLTAMNDRTFTYATKTPPTTWFLKKAAQITSGSDLTGQKEVGTVSLRHIYEIAKVKQQDELLDFIDLQSLCKSIIGSARSIGLKVVDK</sequence>
<dbReference type="GO" id="GO:0070180">
    <property type="term" value="F:large ribosomal subunit rRNA binding"/>
    <property type="evidence" value="ECO:0007669"/>
    <property type="project" value="TreeGrafter"/>
</dbReference>
<keyword evidence="5 8" id="KW-0689">Ribosomal protein</keyword>
<dbReference type="CDD" id="cd00349">
    <property type="entry name" value="Ribosomal_L11"/>
    <property type="match status" value="1"/>
</dbReference>
<dbReference type="GO" id="GO:0003735">
    <property type="term" value="F:structural constituent of ribosome"/>
    <property type="evidence" value="ECO:0007669"/>
    <property type="project" value="InterPro"/>
</dbReference>
<evidence type="ECO:0000313" key="27">
    <source>
        <dbReference type="Proteomes" id="UP000266643"/>
    </source>
</evidence>
<evidence type="ECO:0000313" key="13">
    <source>
        <dbReference type="EMBL" id="RHY00986.1"/>
    </source>
</evidence>
<evidence type="ECO:0000313" key="17">
    <source>
        <dbReference type="EMBL" id="RHY55900.1"/>
    </source>
</evidence>
<evidence type="ECO:0000313" key="33">
    <source>
        <dbReference type="Proteomes" id="UP000469452"/>
    </source>
</evidence>
<feature type="domain" description="Large ribosomal subunit protein uL11 N-terminal" evidence="10">
    <location>
        <begin position="7"/>
        <end position="65"/>
    </location>
</feature>
<dbReference type="Proteomes" id="UP000275652">
    <property type="component" value="Unassembled WGS sequence"/>
</dbReference>
<dbReference type="PROSITE" id="PS00359">
    <property type="entry name" value="RIBOSOMAL_L11"/>
    <property type="match status" value="1"/>
</dbReference>
<dbReference type="InterPro" id="IPR020785">
    <property type="entry name" value="Ribosomal_uL11_CS"/>
</dbReference>
<dbReference type="Proteomes" id="UP000285430">
    <property type="component" value="Unassembled WGS sequence"/>
</dbReference>
<evidence type="ECO:0000256" key="3">
    <source>
        <dbReference type="ARBA" id="ARBA00022730"/>
    </source>
</evidence>
<dbReference type="InterPro" id="IPR020784">
    <property type="entry name" value="Ribosomal_uL11_N"/>
</dbReference>
<evidence type="ECO:0000256" key="5">
    <source>
        <dbReference type="ARBA" id="ARBA00022980"/>
    </source>
</evidence>
<dbReference type="EMBL" id="MZMZ02003404">
    <property type="protein sequence ID" value="RQM21747.1"/>
    <property type="molecule type" value="Genomic_DNA"/>
</dbReference>
<dbReference type="Pfam" id="PF00298">
    <property type="entry name" value="Ribosomal_L11"/>
    <property type="match status" value="1"/>
</dbReference>
<dbReference type="Proteomes" id="UP000469452">
    <property type="component" value="Unassembled WGS sequence"/>
</dbReference>
<dbReference type="RefSeq" id="XP_009836271.1">
    <property type="nucleotide sequence ID" value="XM_009837969.1"/>
</dbReference>
<dbReference type="EMBL" id="KI913145">
    <property type="protein sequence ID" value="ETV74165.1"/>
    <property type="molecule type" value="Genomic_DNA"/>
</dbReference>
<feature type="domain" description="Large ribosomal subunit protein uL11 C-terminal" evidence="9">
    <location>
        <begin position="70"/>
        <end position="140"/>
    </location>
</feature>
<reference evidence="21 28" key="2">
    <citation type="journal article" date="2018" name="J. Invertebr. Pathol.">
        <title>New genotyping method for the causative agent of crayfish plague (Aphanomyces astaci) based on whole genome data.</title>
        <authorList>
            <person name="Minardi D."/>
            <person name="Studholme D.J."/>
            <person name="van der Giezen M."/>
            <person name="Pretto T."/>
            <person name="Oidtmann B."/>
        </authorList>
    </citation>
    <scope>NUCLEOTIDE SEQUENCE [LARGE SCALE GENOMIC DNA]</scope>
    <source>
        <strain evidence="21 28">KB13</strain>
    </source>
</reference>
<dbReference type="EMBL" id="QUTA01001513">
    <property type="protein sequence ID" value="RHY32446.1"/>
    <property type="molecule type" value="Genomic_DNA"/>
</dbReference>
<dbReference type="AlphaFoldDB" id="W4G3B0"/>
<dbReference type="EMBL" id="VJMI01015834">
    <property type="protein sequence ID" value="KAF0723272.1"/>
    <property type="molecule type" value="Genomic_DNA"/>
</dbReference>
<dbReference type="InterPro" id="IPR006519">
    <property type="entry name" value="Ribosomal_uL11_bac-typ"/>
</dbReference>
<dbReference type="Proteomes" id="UP000283543">
    <property type="component" value="Unassembled WGS sequence"/>
</dbReference>
<evidence type="ECO:0000313" key="23">
    <source>
        <dbReference type="Proteomes" id="UP000265427"/>
    </source>
</evidence>
<dbReference type="SUPFAM" id="SSF54747">
    <property type="entry name" value="Ribosomal L11/L12e N-terminal domain"/>
    <property type="match status" value="1"/>
</dbReference>
<dbReference type="OrthoDB" id="1091498at2759"/>
<dbReference type="InterPro" id="IPR020783">
    <property type="entry name" value="Ribosomal_uL11_C"/>
</dbReference>
<keyword evidence="2" id="KW-0488">Methylation</keyword>
<reference evidence="11" key="1">
    <citation type="submission" date="2013-12" db="EMBL/GenBank/DDBJ databases">
        <title>The Genome Sequence of Aphanomyces astaci APO3.</title>
        <authorList>
            <consortium name="The Broad Institute Genomics Platform"/>
            <person name="Russ C."/>
            <person name="Tyler B."/>
            <person name="van West P."/>
            <person name="Dieguez-Uribeondo J."/>
            <person name="Young S.K."/>
            <person name="Zeng Q."/>
            <person name="Gargeya S."/>
            <person name="Fitzgerald M."/>
            <person name="Abouelleil A."/>
            <person name="Alvarado L."/>
            <person name="Chapman S.B."/>
            <person name="Gainer-Dewar J."/>
            <person name="Goldberg J."/>
            <person name="Griggs A."/>
            <person name="Gujja S."/>
            <person name="Hansen M."/>
            <person name="Howarth C."/>
            <person name="Imamovic A."/>
            <person name="Ireland A."/>
            <person name="Larimer J."/>
            <person name="McCowan C."/>
            <person name="Murphy C."/>
            <person name="Pearson M."/>
            <person name="Poon T.W."/>
            <person name="Priest M."/>
            <person name="Roberts A."/>
            <person name="Saif S."/>
            <person name="Shea T."/>
            <person name="Sykes S."/>
            <person name="Wortman J."/>
            <person name="Nusbaum C."/>
            <person name="Birren B."/>
        </authorList>
    </citation>
    <scope>NUCLEOTIDE SEQUENCE [LARGE SCALE GENOMIC DNA]</scope>
    <source>
        <strain evidence="11">APO3</strain>
    </source>
</reference>
<dbReference type="Gene3D" id="3.30.1550.10">
    <property type="entry name" value="Ribosomal protein L11/L12, N-terminal domain"/>
    <property type="match status" value="1"/>
</dbReference>
<evidence type="ECO:0000313" key="28">
    <source>
        <dbReference type="Proteomes" id="UP000275652"/>
    </source>
</evidence>
<dbReference type="EMBL" id="QUTI01025696">
    <property type="protein sequence ID" value="RLO06090.1"/>
    <property type="molecule type" value="Genomic_DNA"/>
</dbReference>
<dbReference type="STRING" id="112090.W4G3B0"/>
<dbReference type="Proteomes" id="UP000266239">
    <property type="component" value="Unassembled WGS sequence"/>
</dbReference>
<evidence type="ECO:0000256" key="7">
    <source>
        <dbReference type="ARBA" id="ARBA00040104"/>
    </source>
</evidence>
<keyword evidence="4" id="KW-0694">RNA-binding</keyword>
<dbReference type="InterPro" id="IPR036769">
    <property type="entry name" value="Ribosomal_uL11_C_sf"/>
</dbReference>